<dbReference type="RefSeq" id="YP_009118776.1">
    <property type="nucleotide sequence ID" value="NC_025425.1"/>
</dbReference>
<keyword evidence="2" id="KW-1185">Reference proteome</keyword>
<organism evidence="1 2">
    <name type="scientific">Enterobacteria phage GEC-3S</name>
    <dbReference type="NCBI Taxonomy" id="1222338"/>
    <lineage>
        <taxon>Viruses</taxon>
        <taxon>Duplodnaviria</taxon>
        <taxon>Heunggongvirae</taxon>
        <taxon>Uroviricota</taxon>
        <taxon>Caudoviricetes</taxon>
        <taxon>Pantevenvirales</taxon>
        <taxon>Straboviridae</taxon>
        <taxon>Krischvirus</taxon>
        <taxon>Krischvirus gec3s</taxon>
    </lineage>
</organism>
<name>A0A0B7MRR5_9CAUD</name>
<dbReference type="GO" id="GO:0004812">
    <property type="term" value="F:aminoacyl-tRNA ligase activity"/>
    <property type="evidence" value="ECO:0007669"/>
    <property type="project" value="UniProtKB-KW"/>
</dbReference>
<keyword evidence="1" id="KW-0436">Ligase</keyword>
<evidence type="ECO:0000313" key="2">
    <source>
        <dbReference type="Proteomes" id="UP000203896"/>
    </source>
</evidence>
<accession>A0A0B7MRR5</accession>
<sequence length="119" mass="13700">MKKLTIIAMIAMMFSAGALASNERPYPKFEYKGFEINKKIIKTFCDDDNMCSDFIALELDEAYKQGRDEKRKNRAWDLSIASFAKTKRNLCDTAPDKQLCFAYRDTLLSRFMAGLSSRD</sequence>
<reference evidence="1 2" key="1">
    <citation type="submission" date="2012-08" db="EMBL/GenBank/DDBJ databases">
        <title>Selection and characterization of a candidate therapeutic bacteriophage that lyses the German Escherichia coli O104:H4 outbreak strain.</title>
        <authorList>
            <person name="Merabishvilli M."/>
            <person name="De Vos D."/>
            <person name="Verbeken G."/>
            <person name="Kropinski A."/>
            <person name="Vandenheuvel D."/>
            <person name="Lavigne R."/>
            <person name="Wattiau P."/>
            <person name="Mast J."/>
            <person name="Ragimbeau C."/>
            <person name="Mossong J."/>
            <person name="Scheres J."/>
            <person name="Chanishvili N."/>
            <person name="Vaneechoutte M."/>
            <person name="Pirnay J.P."/>
        </authorList>
    </citation>
    <scope>NUCLEOTIDE SEQUENCE [LARGE SCALE GENOMIC DNA]</scope>
</reference>
<keyword evidence="1" id="KW-0030">Aminoacyl-tRNA synthetase</keyword>
<gene>
    <name evidence="1" type="primary">vs</name>
    <name evidence="1" type="ORF">BN201_0093</name>
</gene>
<dbReference type="EMBL" id="HE978309">
    <property type="protein sequence ID" value="CEO90696.1"/>
    <property type="molecule type" value="Genomic_DNA"/>
</dbReference>
<dbReference type="KEGG" id="vg:23301134"/>
<protein>
    <submittedName>
        <fullName evidence="1">Putative valyl-tRNA synthetase modifier</fullName>
    </submittedName>
</protein>
<dbReference type="OrthoDB" id="19141at10239"/>
<proteinExistence type="predicted"/>
<dbReference type="GeneID" id="23301134"/>
<evidence type="ECO:0000313" key="1">
    <source>
        <dbReference type="EMBL" id="CEO90696.1"/>
    </source>
</evidence>
<dbReference type="Proteomes" id="UP000203896">
    <property type="component" value="Segment"/>
</dbReference>